<dbReference type="AlphaFoldDB" id="A0A4Y2CXZ4"/>
<reference evidence="1 2" key="1">
    <citation type="journal article" date="2019" name="Sci. Rep.">
        <title>Orb-weaving spider Araneus ventricosus genome elucidates the spidroin gene catalogue.</title>
        <authorList>
            <person name="Kono N."/>
            <person name="Nakamura H."/>
            <person name="Ohtoshi R."/>
            <person name="Moran D.A.P."/>
            <person name="Shinohara A."/>
            <person name="Yoshida Y."/>
            <person name="Fujiwara M."/>
            <person name="Mori M."/>
            <person name="Tomita M."/>
            <person name="Arakawa K."/>
        </authorList>
    </citation>
    <scope>NUCLEOTIDE SEQUENCE [LARGE SCALE GENOMIC DNA]</scope>
</reference>
<dbReference type="Proteomes" id="UP000499080">
    <property type="component" value="Unassembled WGS sequence"/>
</dbReference>
<dbReference type="EMBL" id="BGPR01000267">
    <property type="protein sequence ID" value="GBM09253.1"/>
    <property type="molecule type" value="Genomic_DNA"/>
</dbReference>
<organism evidence="1 2">
    <name type="scientific">Araneus ventricosus</name>
    <name type="common">Orbweaver spider</name>
    <name type="synonym">Epeira ventricosa</name>
    <dbReference type="NCBI Taxonomy" id="182803"/>
    <lineage>
        <taxon>Eukaryota</taxon>
        <taxon>Metazoa</taxon>
        <taxon>Ecdysozoa</taxon>
        <taxon>Arthropoda</taxon>
        <taxon>Chelicerata</taxon>
        <taxon>Arachnida</taxon>
        <taxon>Araneae</taxon>
        <taxon>Araneomorphae</taxon>
        <taxon>Entelegynae</taxon>
        <taxon>Araneoidea</taxon>
        <taxon>Araneidae</taxon>
        <taxon>Araneus</taxon>
    </lineage>
</organism>
<keyword evidence="2" id="KW-1185">Reference proteome</keyword>
<name>A0A4Y2CXZ4_ARAVE</name>
<comment type="caution">
    <text evidence="1">The sequence shown here is derived from an EMBL/GenBank/DDBJ whole genome shotgun (WGS) entry which is preliminary data.</text>
</comment>
<proteinExistence type="predicted"/>
<accession>A0A4Y2CXZ4</accession>
<gene>
    <name evidence="1" type="ORF">AVEN_59233_1</name>
</gene>
<evidence type="ECO:0000313" key="2">
    <source>
        <dbReference type="Proteomes" id="UP000499080"/>
    </source>
</evidence>
<protein>
    <submittedName>
        <fullName evidence="1">Uncharacterized protein</fullName>
    </submittedName>
</protein>
<evidence type="ECO:0000313" key="1">
    <source>
        <dbReference type="EMBL" id="GBM09253.1"/>
    </source>
</evidence>
<sequence>MFIPNLKETFELVFKKEYSTLTSKNKICYLLLTYGTKPARRCESPLPLPVLSHNLCSTAFNISRVFYRIFRNPNRGQPQLVRIPEIHCIWFYYQNTVIQDLGLGEAEVIRILYRREECQKPSSES</sequence>